<keyword evidence="3" id="KW-1185">Reference proteome</keyword>
<proteinExistence type="predicted"/>
<comment type="caution">
    <text evidence="2">The sequence shown here is derived from an EMBL/GenBank/DDBJ whole genome shotgun (WGS) entry which is preliminary data.</text>
</comment>
<accession>A0A5A9P788</accession>
<reference evidence="2 3" key="1">
    <citation type="journal article" date="2019" name="Mol. Ecol. Resour.">
        <title>Chromosome-level genome assembly of Triplophysa tibetana, a fish adapted to the harsh high-altitude environment of the Tibetan Plateau.</title>
        <authorList>
            <person name="Yang X."/>
            <person name="Liu H."/>
            <person name="Ma Z."/>
            <person name="Zou Y."/>
            <person name="Zou M."/>
            <person name="Mao Y."/>
            <person name="Li X."/>
            <person name="Wang H."/>
            <person name="Chen T."/>
            <person name="Wang W."/>
            <person name="Yang R."/>
        </authorList>
    </citation>
    <scope>NUCLEOTIDE SEQUENCE [LARGE SCALE GENOMIC DNA]</scope>
    <source>
        <strain evidence="2">TTIB1903HZAU</strain>
        <tissue evidence="2">Muscle</tissue>
    </source>
</reference>
<evidence type="ECO:0000256" key="1">
    <source>
        <dbReference type="SAM" id="MobiDB-lite"/>
    </source>
</evidence>
<dbReference type="AlphaFoldDB" id="A0A5A9P788"/>
<evidence type="ECO:0000313" key="2">
    <source>
        <dbReference type="EMBL" id="KAA0718354.1"/>
    </source>
</evidence>
<evidence type="ECO:0000313" key="3">
    <source>
        <dbReference type="Proteomes" id="UP000324632"/>
    </source>
</evidence>
<feature type="compositionally biased region" description="Polar residues" evidence="1">
    <location>
        <begin position="1"/>
        <end position="10"/>
    </location>
</feature>
<sequence length="215" mass="23720">MLEGRQSGTTILWRFPPRGSDRDVYLSPPQPASENSIPSCQDKGSSSSDRECVVHRPNQQTEPSVNYALPCCPVSLAVTSLSNGLDLLALILHTRHLCKDLLLPLFPAGPRPELSDFSISQACPSYLDSAGDLFLRKPAYRRVNLVAWRQARPLSDDRLAFPSRVTGISHNLSGHIILWCGMVTPGLEFFWELASVNPGQAIDQLFTNQLGGVYF</sequence>
<dbReference type="EMBL" id="SOYY01000008">
    <property type="protein sequence ID" value="KAA0718354.1"/>
    <property type="molecule type" value="Genomic_DNA"/>
</dbReference>
<feature type="compositionally biased region" description="Polar residues" evidence="1">
    <location>
        <begin position="32"/>
        <end position="47"/>
    </location>
</feature>
<dbReference type="Proteomes" id="UP000324632">
    <property type="component" value="Chromosome 8"/>
</dbReference>
<gene>
    <name evidence="2" type="ORF">E1301_Tti019217</name>
</gene>
<protein>
    <submittedName>
        <fullName evidence="2">Uncharacterized protein</fullName>
    </submittedName>
</protein>
<organism evidence="2 3">
    <name type="scientific">Triplophysa tibetana</name>
    <dbReference type="NCBI Taxonomy" id="1572043"/>
    <lineage>
        <taxon>Eukaryota</taxon>
        <taxon>Metazoa</taxon>
        <taxon>Chordata</taxon>
        <taxon>Craniata</taxon>
        <taxon>Vertebrata</taxon>
        <taxon>Euteleostomi</taxon>
        <taxon>Actinopterygii</taxon>
        <taxon>Neopterygii</taxon>
        <taxon>Teleostei</taxon>
        <taxon>Ostariophysi</taxon>
        <taxon>Cypriniformes</taxon>
        <taxon>Nemacheilidae</taxon>
        <taxon>Triplophysa</taxon>
    </lineage>
</organism>
<name>A0A5A9P788_9TELE</name>
<feature type="region of interest" description="Disordered" evidence="1">
    <location>
        <begin position="1"/>
        <end position="50"/>
    </location>
</feature>